<reference evidence="1" key="1">
    <citation type="journal article" date="2014" name="Genome Announc.">
        <title>Draft Genome Sequences of Marine Flavobacterium Nonlabens Strains NR17, NR24, NR27, NR32, NR33, and Ara13.</title>
        <authorList>
            <person name="Nakanishi M."/>
            <person name="Meirelles P."/>
            <person name="Suzuki R."/>
            <person name="Takatani N."/>
            <person name="Mino S."/>
            <person name="Suda W."/>
            <person name="Oshima K."/>
            <person name="Hattori M."/>
            <person name="Ohkuma M."/>
            <person name="Hosokawa M."/>
            <person name="Miyashita K."/>
            <person name="Thompson F.L."/>
            <person name="Niwa A."/>
            <person name="Sawabe T."/>
            <person name="Sawabe T."/>
        </authorList>
    </citation>
    <scope>NUCLEOTIDE SEQUENCE [LARGE SCALE GENOMIC DNA]</scope>
    <source>
        <strain evidence="1">JCM 19294</strain>
    </source>
</reference>
<dbReference type="AlphaFoldDB" id="A0A090Q0Y4"/>
<dbReference type="Proteomes" id="UP000029221">
    <property type="component" value="Unassembled WGS sequence"/>
</dbReference>
<name>A0A090Q0Y4_9FLAO</name>
<dbReference type="SUPFAM" id="SSF48452">
    <property type="entry name" value="TPR-like"/>
    <property type="match status" value="1"/>
</dbReference>
<gene>
    <name evidence="1" type="ORF">JCM19294_2624</name>
</gene>
<evidence type="ECO:0008006" key="3">
    <source>
        <dbReference type="Google" id="ProtNLM"/>
    </source>
</evidence>
<dbReference type="EMBL" id="BBML01000001">
    <property type="protein sequence ID" value="GAK95842.1"/>
    <property type="molecule type" value="Genomic_DNA"/>
</dbReference>
<dbReference type="Gene3D" id="1.25.40.10">
    <property type="entry name" value="Tetratricopeptide repeat domain"/>
    <property type="match status" value="1"/>
</dbReference>
<dbReference type="STRING" id="319236.BST91_11585"/>
<evidence type="ECO:0000313" key="1">
    <source>
        <dbReference type="EMBL" id="GAK95842.1"/>
    </source>
</evidence>
<proteinExistence type="predicted"/>
<sequence>MGLLRFRESELTHKLVSYLKQNIMKTLYLLLVICISQQVIAQSPYEKAMNKAFTLMKTDLIEAAPQFEQIARVEKENWLPTYYAAFCYLNSSWGQNPKDQTALYLKKAQEQIDNALLISPDNTEVMVLQALLYTAYITMDSSTYGMKLSPKVTAIYEKAMKLTPNNPRVVTSRAQWLIGSAKFFGKDITPYCSQLDTALELFEKETPDGYAPRWGKEGTIEQLKNCQ</sequence>
<dbReference type="eggNOG" id="ENOG502ZB91">
    <property type="taxonomic scope" value="Bacteria"/>
</dbReference>
<dbReference type="InterPro" id="IPR011990">
    <property type="entry name" value="TPR-like_helical_dom_sf"/>
</dbReference>
<comment type="caution">
    <text evidence="1">The sequence shown here is derived from an EMBL/GenBank/DDBJ whole genome shotgun (WGS) entry which is preliminary data.</text>
</comment>
<evidence type="ECO:0000313" key="2">
    <source>
        <dbReference type="Proteomes" id="UP000029221"/>
    </source>
</evidence>
<accession>A0A090Q0Y4</accession>
<keyword evidence="2" id="KW-1185">Reference proteome</keyword>
<organism evidence="1 2">
    <name type="scientific">Nonlabens tegetincola</name>
    <dbReference type="NCBI Taxonomy" id="323273"/>
    <lineage>
        <taxon>Bacteria</taxon>
        <taxon>Pseudomonadati</taxon>
        <taxon>Bacteroidota</taxon>
        <taxon>Flavobacteriia</taxon>
        <taxon>Flavobacteriales</taxon>
        <taxon>Flavobacteriaceae</taxon>
        <taxon>Nonlabens</taxon>
    </lineage>
</organism>
<protein>
    <recommendedName>
        <fullName evidence="3">Tetratricopeptide repeat protein</fullName>
    </recommendedName>
</protein>